<keyword evidence="4" id="KW-1185">Reference proteome</keyword>
<proteinExistence type="predicted"/>
<organism evidence="3 4">
    <name type="scientific">Xylanimonas allomyrinae</name>
    <dbReference type="NCBI Taxonomy" id="2509459"/>
    <lineage>
        <taxon>Bacteria</taxon>
        <taxon>Bacillati</taxon>
        <taxon>Actinomycetota</taxon>
        <taxon>Actinomycetes</taxon>
        <taxon>Micrococcales</taxon>
        <taxon>Promicromonosporaceae</taxon>
        <taxon>Xylanimonas</taxon>
    </lineage>
</organism>
<feature type="transmembrane region" description="Helical" evidence="1">
    <location>
        <begin position="88"/>
        <end position="106"/>
    </location>
</feature>
<dbReference type="PANTHER" id="PTHR34351:SF1">
    <property type="entry name" value="SLR1927 PROTEIN"/>
    <property type="match status" value="1"/>
</dbReference>
<dbReference type="Proteomes" id="UP000291758">
    <property type="component" value="Chromosome"/>
</dbReference>
<dbReference type="KEGG" id="xyl:ET495_01470"/>
<name>A0A4P6EIB2_9MICO</name>
<dbReference type="OrthoDB" id="9812729at2"/>
<evidence type="ECO:0000313" key="4">
    <source>
        <dbReference type="Proteomes" id="UP000291758"/>
    </source>
</evidence>
<reference evidence="3 4" key="1">
    <citation type="submission" date="2019-01" db="EMBL/GenBank/DDBJ databases">
        <title>Genome sequencing of strain 2JSPR-7.</title>
        <authorList>
            <person name="Heo J."/>
            <person name="Kim S.-J."/>
            <person name="Kim J.-S."/>
            <person name="Hong S.-B."/>
            <person name="Kwon S.-W."/>
        </authorList>
    </citation>
    <scope>NUCLEOTIDE SEQUENCE [LARGE SCALE GENOMIC DNA]</scope>
    <source>
        <strain evidence="3 4">2JSPR-7</strain>
    </source>
</reference>
<evidence type="ECO:0000313" key="3">
    <source>
        <dbReference type="EMBL" id="QAY62164.1"/>
    </source>
</evidence>
<evidence type="ECO:0000259" key="2">
    <source>
        <dbReference type="Pfam" id="PF01882"/>
    </source>
</evidence>
<evidence type="ECO:0000256" key="1">
    <source>
        <dbReference type="SAM" id="Phobius"/>
    </source>
</evidence>
<feature type="domain" description="DUF58" evidence="2">
    <location>
        <begin position="249"/>
        <end position="332"/>
    </location>
</feature>
<dbReference type="Pfam" id="PF01882">
    <property type="entry name" value="DUF58"/>
    <property type="match status" value="1"/>
</dbReference>
<feature type="transmembrane region" description="Helical" evidence="1">
    <location>
        <begin position="64"/>
        <end position="82"/>
    </location>
</feature>
<sequence length="452" mass="48428">MSFQTESRFTRTATRTGTVTRTVVSSGSGGRVVTLTVRVAAAARALRAWAVRAFAAVRRSVTPAGWLVLCVAAAGSTGGLVWGWTEWVVAGLAAGVVLLLAVPFLLGSADVDVTLELSQDRVVVGDAASADVRVVNDGHRLVLPTRLEVPIGNGLAEVPVPLLLPGRSLVRPLVVPAERRGVVVVGPVTAVRSDPVGVLRRETAWPGRHEVFVRPRTVTVPSTSMGLVRDLEGAPTRRLVDADVSFHALREYAPGDSWRQVHWKSTAKTGQLMVRQYEESMRSRIAVVLSCARGEYRDDEEFELAVSAATSMAVQGIRDGRDVDAVVSAEIPELVRSRVRAIDTLPTVAPRALLDAVCRVELAASTMPIEEVCRLAAESSERMSLAVVVCGSEVGLRRLRRAALTFPGDAAVLGVVCDPRSHPVMRQLGTLTVLTVGVLEDLRQLLSREVSS</sequence>
<dbReference type="InterPro" id="IPR002881">
    <property type="entry name" value="DUF58"/>
</dbReference>
<keyword evidence="1" id="KW-0812">Transmembrane</keyword>
<protein>
    <submittedName>
        <fullName evidence="3">DUF58 domain-containing protein</fullName>
    </submittedName>
</protein>
<dbReference type="PANTHER" id="PTHR34351">
    <property type="entry name" value="SLR1927 PROTEIN-RELATED"/>
    <property type="match status" value="1"/>
</dbReference>
<gene>
    <name evidence="3" type="ORF">ET495_01470</name>
</gene>
<dbReference type="EMBL" id="CP035495">
    <property type="protein sequence ID" value="QAY62164.1"/>
    <property type="molecule type" value="Genomic_DNA"/>
</dbReference>
<dbReference type="RefSeq" id="WP_129202039.1">
    <property type="nucleotide sequence ID" value="NZ_CP035495.1"/>
</dbReference>
<dbReference type="AlphaFoldDB" id="A0A4P6EIB2"/>
<accession>A0A4P6EIB2</accession>
<keyword evidence="1" id="KW-1133">Transmembrane helix</keyword>
<keyword evidence="1" id="KW-0472">Membrane</keyword>